<sequence>MEKKETRGAKKGRPKPLGSGRKKTLEPKRDKVFTVRFTVKELEFINNKLKKVGGSKPDALLKLLNYKDEK</sequence>
<dbReference type="EMBL" id="AP019846">
    <property type="protein sequence ID" value="BBM60089.1"/>
    <property type="molecule type" value="Genomic_DNA"/>
</dbReference>
<accession>A0A510L9S1</accession>
<gene>
    <name evidence="2" type="ORF">JMUB5056_1683</name>
</gene>
<organism evidence="2 3">
    <name type="scientific">Leptotrichia hongkongensis</name>
    <dbReference type="NCBI Taxonomy" id="554406"/>
    <lineage>
        <taxon>Bacteria</taxon>
        <taxon>Fusobacteriati</taxon>
        <taxon>Fusobacteriota</taxon>
        <taxon>Fusobacteriia</taxon>
        <taxon>Fusobacteriales</taxon>
        <taxon>Leptotrichiaceae</taxon>
        <taxon>Leptotrichia</taxon>
    </lineage>
</organism>
<proteinExistence type="predicted"/>
<dbReference type="RefSeq" id="WP_147006001.1">
    <property type="nucleotide sequence ID" value="NZ_AP019846.1"/>
</dbReference>
<evidence type="ECO:0000313" key="2">
    <source>
        <dbReference type="EMBL" id="BBM60089.1"/>
    </source>
</evidence>
<protein>
    <submittedName>
        <fullName evidence="2">Uncharacterized protein</fullName>
    </submittedName>
</protein>
<evidence type="ECO:0000313" key="3">
    <source>
        <dbReference type="Proteomes" id="UP000321561"/>
    </source>
</evidence>
<reference evidence="2 3" key="1">
    <citation type="submission" date="2019-07" db="EMBL/GenBank/DDBJ databases">
        <title>Complete Genome Sequence of Leptotrichia hongkongensis Strain JMUB5056.</title>
        <authorList>
            <person name="Watanabe S."/>
            <person name="Cui L."/>
        </authorList>
    </citation>
    <scope>NUCLEOTIDE SEQUENCE [LARGE SCALE GENOMIC DNA]</scope>
    <source>
        <strain evidence="2 3">JMUB5056</strain>
    </source>
</reference>
<name>A0A510L9S1_9FUSO</name>
<evidence type="ECO:0000256" key="1">
    <source>
        <dbReference type="SAM" id="MobiDB-lite"/>
    </source>
</evidence>
<dbReference type="KEGG" id="lhg:JMUB5056_1683"/>
<dbReference type="Proteomes" id="UP000321561">
    <property type="component" value="Chromosome"/>
</dbReference>
<feature type="region of interest" description="Disordered" evidence="1">
    <location>
        <begin position="1"/>
        <end position="27"/>
    </location>
</feature>
<dbReference type="AlphaFoldDB" id="A0A510L9S1"/>